<evidence type="ECO:0000256" key="2">
    <source>
        <dbReference type="ARBA" id="ARBA00022801"/>
    </source>
</evidence>
<dbReference type="GO" id="GO:0009986">
    <property type="term" value="C:cell surface"/>
    <property type="evidence" value="ECO:0007669"/>
    <property type="project" value="TreeGrafter"/>
</dbReference>
<dbReference type="InterPro" id="IPR001547">
    <property type="entry name" value="Glyco_hydro_5"/>
</dbReference>
<dbReference type="AlphaFoldDB" id="A0A9Q5N698"/>
<dbReference type="PANTHER" id="PTHR31297:SF42">
    <property type="entry name" value="GLYCOSIDE HYDROLASE FAMILY 5 DOMAIN-CONTAINING PROTEIN"/>
    <property type="match status" value="1"/>
</dbReference>
<dbReference type="InterPro" id="IPR008928">
    <property type="entry name" value="6-hairpin_glycosidase_sf"/>
</dbReference>
<dbReference type="PANTHER" id="PTHR31297">
    <property type="entry name" value="GLUCAN ENDO-1,6-BETA-GLUCOSIDASE B"/>
    <property type="match status" value="1"/>
</dbReference>
<feature type="chain" id="PRO_5040492934" description="Glycoside hydrolase family 5 domain-containing protein" evidence="4">
    <location>
        <begin position="28"/>
        <end position="1130"/>
    </location>
</feature>
<dbReference type="InterPro" id="IPR050386">
    <property type="entry name" value="Glycosyl_hydrolase_5"/>
</dbReference>
<keyword evidence="2" id="KW-0378">Hydrolase</keyword>
<dbReference type="GO" id="GO:0005576">
    <property type="term" value="C:extracellular region"/>
    <property type="evidence" value="ECO:0007669"/>
    <property type="project" value="TreeGrafter"/>
</dbReference>
<dbReference type="Gene3D" id="3.20.20.80">
    <property type="entry name" value="Glycosidases"/>
    <property type="match status" value="1"/>
</dbReference>
<dbReference type="SUPFAM" id="SSF48208">
    <property type="entry name" value="Six-hairpin glycosidases"/>
    <property type="match status" value="1"/>
</dbReference>
<dbReference type="InterPro" id="IPR012341">
    <property type="entry name" value="6hp_glycosidase-like_sf"/>
</dbReference>
<evidence type="ECO:0000256" key="3">
    <source>
        <dbReference type="ARBA" id="ARBA00023295"/>
    </source>
</evidence>
<name>A0A9Q5N698_SANBA</name>
<keyword evidence="3" id="KW-0326">Glycosidase</keyword>
<protein>
    <recommendedName>
        <fullName evidence="5">Glycoside hydrolase family 5 domain-containing protein</fullName>
    </recommendedName>
</protein>
<feature type="signal peptide" evidence="4">
    <location>
        <begin position="1"/>
        <end position="27"/>
    </location>
</feature>
<dbReference type="EMBL" id="LNZH02000166">
    <property type="protein sequence ID" value="OCB89025.1"/>
    <property type="molecule type" value="Genomic_DNA"/>
</dbReference>
<keyword evidence="7" id="KW-1185">Reference proteome</keyword>
<dbReference type="SUPFAM" id="SSF51445">
    <property type="entry name" value="(Trans)glycosidases"/>
    <property type="match status" value="1"/>
</dbReference>
<dbReference type="GO" id="GO:0009251">
    <property type="term" value="P:glucan catabolic process"/>
    <property type="evidence" value="ECO:0007669"/>
    <property type="project" value="TreeGrafter"/>
</dbReference>
<evidence type="ECO:0000256" key="4">
    <source>
        <dbReference type="SAM" id="SignalP"/>
    </source>
</evidence>
<accession>A0A9Q5N698</accession>
<proteinExistence type="inferred from homology"/>
<feature type="domain" description="Glycoside hydrolase family 5" evidence="5">
    <location>
        <begin position="87"/>
        <end position="320"/>
    </location>
</feature>
<comment type="caution">
    <text evidence="6">The sequence shown here is derived from an EMBL/GenBank/DDBJ whole genome shotgun (WGS) entry which is preliminary data.</text>
</comment>
<dbReference type="Proteomes" id="UP000757232">
    <property type="component" value="Unassembled WGS sequence"/>
</dbReference>
<dbReference type="Pfam" id="PF00150">
    <property type="entry name" value="Cellulase"/>
    <property type="match status" value="1"/>
</dbReference>
<evidence type="ECO:0000313" key="6">
    <source>
        <dbReference type="EMBL" id="OCB89025.1"/>
    </source>
</evidence>
<evidence type="ECO:0000313" key="7">
    <source>
        <dbReference type="Proteomes" id="UP000757232"/>
    </source>
</evidence>
<evidence type="ECO:0000256" key="1">
    <source>
        <dbReference type="ARBA" id="ARBA00005641"/>
    </source>
</evidence>
<reference evidence="6" key="1">
    <citation type="submission" date="2016-06" db="EMBL/GenBank/DDBJ databases">
        <title>Draft Genome sequence of the fungus Inonotus baumii.</title>
        <authorList>
            <person name="Zhu H."/>
            <person name="Lin W."/>
        </authorList>
    </citation>
    <scope>NUCLEOTIDE SEQUENCE</scope>
    <source>
        <strain evidence="6">821</strain>
    </source>
</reference>
<sequence length="1130" mass="125597">MRRIPPALLFGLGAVLTADHAIHVVRADYPVTPGFPYGSSEKVRGVNIGGWLVLEPWITPSLFERTGNEAIIDEWTFGEYQDRGVAEAALKQHWDTFYTEDDFRQIAAASLNHVRIPIGYWAFDVGPDEPYIQGQLPHLQKAIGWAANHGLKVIVDLHGSPGSQNGYDNSGQRIATPLWHTNSTNVDRTNAVIKTIADMFVGNPNVVSIIAPLNEPAGYVGEAALAVIKQYWRDSYGNVRYGAGSTQTDTVVLIHDAFQSSSYWSGFLTPPSHGVAIDTHIYQVFSSDFIIMSQDEHIALACNQRSVLSQYDLWVIVGEWSPAMTDCAKYLNGRGIGARYDGTYPGSSGVGSCSGFSGSASSFSDDYKTFLRKFWEAQVTSYETGSGWIQWTWKTEEGAGEEWSYKAGLDNGWIPNDPTDRQFPTICGFVAGAGLHGKKIDRYAVVSRYNPTRNASSSETPMQVGNGNFAFGADVTGLQTFQPFAIMSSWGWKNDSLPPGCTLGDVLTYKGASLDNHGRNVTYMYDGVPDVMQWLISNPNRVNLGRVGLLFLSASGETLNVTESDLENKTQKLDLWTGEITSSFSFNGTSVTVKTVCAEDVDVIGVQVDSPLVSQGRLGLFLDFPWNDGLAKFSAPFVGRFNATSNHTTSLVQSSRLPKGSRAQIVHTLVNNSFVTTVGGSTFNISRDSPDIHRYSVIPSRKSSTFSLSLSYALQSPDHVPGFKRVEQSSVKAWKSFWTDAGFVDVYTGSTDPRADKLQRRIILSSYLMRVNEAGDYPPQESGLVNDGWYGKFHLEMVYWHSAHWALWGNWDLLHRSLPFYSRFLETSIERARIQQGWPKGARWGKMSDPTGRSAPGQINELLIWQQVHPLVFAEYEYRAFPSLQMLTKWRTIIKETVDWMSVFAFHNESTGRYDIGPPLFLVNEDTDPLTTRNPAFELSYWKYGLQLAETWFKRLGEKVPEDWTTVREKLANLPIDNGTYSLYEGIESDFWTDPEHVNDHPSLVGLYGWLPETPGLNLTIAKATMEKTWTHWNISNCWGWDFGMLAMSAARNNEPEQAVSWLLHDVFSFDDVGMPTGGTRVPTPYFPGSGSLLLAIAMMAKGWDGSSGTAPGFPQTGWNVRTEGMAKAL</sequence>
<dbReference type="GO" id="GO:0008422">
    <property type="term" value="F:beta-glucosidase activity"/>
    <property type="evidence" value="ECO:0007669"/>
    <property type="project" value="TreeGrafter"/>
</dbReference>
<dbReference type="InterPro" id="IPR017853">
    <property type="entry name" value="GH"/>
</dbReference>
<evidence type="ECO:0000259" key="5">
    <source>
        <dbReference type="Pfam" id="PF00150"/>
    </source>
</evidence>
<dbReference type="Gene3D" id="1.50.10.10">
    <property type="match status" value="1"/>
</dbReference>
<keyword evidence="4" id="KW-0732">Signal</keyword>
<dbReference type="OrthoDB" id="3534988at2759"/>
<comment type="similarity">
    <text evidence="1">Belongs to the glycosyl hydrolase 5 (cellulase A) family.</text>
</comment>
<gene>
    <name evidence="6" type="ORF">A7U60_g3833</name>
</gene>
<organism evidence="6 7">
    <name type="scientific">Sanghuangporus baumii</name>
    <name type="common">Phellinus baumii</name>
    <dbReference type="NCBI Taxonomy" id="108892"/>
    <lineage>
        <taxon>Eukaryota</taxon>
        <taxon>Fungi</taxon>
        <taxon>Dikarya</taxon>
        <taxon>Basidiomycota</taxon>
        <taxon>Agaricomycotina</taxon>
        <taxon>Agaricomycetes</taxon>
        <taxon>Hymenochaetales</taxon>
        <taxon>Hymenochaetaceae</taxon>
        <taxon>Sanghuangporus</taxon>
    </lineage>
</organism>